<gene>
    <name evidence="2" type="ORF">BDDG_11815</name>
</gene>
<dbReference type="Proteomes" id="UP000007802">
    <property type="component" value="Unassembled WGS sequence"/>
</dbReference>
<dbReference type="InterPro" id="IPR002575">
    <property type="entry name" value="Aminoglycoside_PTrfase"/>
</dbReference>
<dbReference type="PANTHER" id="PTHR21310">
    <property type="entry name" value="AMINOGLYCOSIDE PHOSPHOTRANSFERASE-RELATED-RELATED"/>
    <property type="match status" value="1"/>
</dbReference>
<reference evidence="2" key="1">
    <citation type="submission" date="2010-03" db="EMBL/GenBank/DDBJ databases">
        <title>Annotation of Blastomyces dermatitidis strain ATCC 18188.</title>
        <authorList>
            <consortium name="The Broad Institute Genome Sequencing Platform"/>
            <consortium name="Broad Institute Genome Sequencing Center for Infectious Disease."/>
            <person name="Cuomo C."/>
            <person name="Klein B."/>
            <person name="Sullivan T."/>
            <person name="Heitman J."/>
            <person name="Young S."/>
            <person name="Zeng Q."/>
            <person name="Gargeya S."/>
            <person name="Alvarado L."/>
            <person name="Berlin A.M."/>
            <person name="Chapman S.B."/>
            <person name="Chen Z."/>
            <person name="Freedman E."/>
            <person name="Gellesch M."/>
            <person name="Goldberg J."/>
            <person name="Griggs A."/>
            <person name="Gujja S."/>
            <person name="Heilman E."/>
            <person name="Heiman D."/>
            <person name="Howarth C."/>
            <person name="Mehta T."/>
            <person name="Neiman D."/>
            <person name="Pearson M."/>
            <person name="Roberts A."/>
            <person name="Saif S."/>
            <person name="Shea T."/>
            <person name="Shenoy N."/>
            <person name="Sisk P."/>
            <person name="Stolte C."/>
            <person name="Sykes S."/>
            <person name="White J."/>
            <person name="Yandava C."/>
            <person name="Haas B."/>
            <person name="Nusbaum C."/>
            <person name="Birren B."/>
        </authorList>
    </citation>
    <scope>NUCLEOTIDE SEQUENCE</scope>
    <source>
        <strain evidence="2">ATCC 18188</strain>
    </source>
</reference>
<dbReference type="Pfam" id="PF01636">
    <property type="entry name" value="APH"/>
    <property type="match status" value="1"/>
</dbReference>
<dbReference type="InterPro" id="IPR011009">
    <property type="entry name" value="Kinase-like_dom_sf"/>
</dbReference>
<dbReference type="InterPro" id="IPR051678">
    <property type="entry name" value="AGP_Transferase"/>
</dbReference>
<organism evidence="2">
    <name type="scientific">Ajellomyces dermatitidis (strain ATCC 18188 / CBS 674.68)</name>
    <name type="common">Blastomyces dermatitidis</name>
    <dbReference type="NCBI Taxonomy" id="653446"/>
    <lineage>
        <taxon>Eukaryota</taxon>
        <taxon>Fungi</taxon>
        <taxon>Dikarya</taxon>
        <taxon>Ascomycota</taxon>
        <taxon>Pezizomycotina</taxon>
        <taxon>Eurotiomycetes</taxon>
        <taxon>Eurotiomycetidae</taxon>
        <taxon>Onygenales</taxon>
        <taxon>Ajellomycetaceae</taxon>
        <taxon>Blastomyces</taxon>
    </lineage>
</organism>
<dbReference type="AlphaFoldDB" id="A0A0J9ELH0"/>
<dbReference type="PANTHER" id="PTHR21310:SF55">
    <property type="entry name" value="AMINOGLYCOSIDE PHOSPHOTRANSFERASE DOMAIN-CONTAINING PROTEIN"/>
    <property type="match status" value="1"/>
</dbReference>
<dbReference type="EMBL" id="GG749413">
    <property type="protein sequence ID" value="KMW66966.1"/>
    <property type="molecule type" value="Genomic_DNA"/>
</dbReference>
<dbReference type="Gene3D" id="3.90.1200.10">
    <property type="match status" value="1"/>
</dbReference>
<dbReference type="OrthoDB" id="2906425at2759"/>
<dbReference type="SUPFAM" id="SSF56112">
    <property type="entry name" value="Protein kinase-like (PK-like)"/>
    <property type="match status" value="1"/>
</dbReference>
<accession>A0A0J9ELH0</accession>
<sequence length="73" mass="8566">MPHRIVFTHGDLKHHNIAVQNGQITGFLDWESAGWCPEYRDFTTALRFIPKGYWWYNFVIRLGGSSYMAELDC</sequence>
<name>A0A0J9ELH0_AJEDA</name>
<feature type="domain" description="Aminoglycoside phosphotransferase" evidence="1">
    <location>
        <begin position="2"/>
        <end position="51"/>
    </location>
</feature>
<evidence type="ECO:0000259" key="1">
    <source>
        <dbReference type="Pfam" id="PF01636"/>
    </source>
</evidence>
<proteinExistence type="predicted"/>
<protein>
    <recommendedName>
        <fullName evidence="1">Aminoglycoside phosphotransferase domain-containing protein</fullName>
    </recommendedName>
</protein>
<evidence type="ECO:0000313" key="2">
    <source>
        <dbReference type="EMBL" id="KMW66966.1"/>
    </source>
</evidence>